<dbReference type="PANTHER" id="PTHR11261">
    <property type="entry name" value="INTERPHOTORECEPTOR RETINOID-BINDING PROTEIN"/>
    <property type="match status" value="1"/>
</dbReference>
<dbReference type="PANTHER" id="PTHR11261:SF3">
    <property type="entry name" value="RETINOL-BINDING PROTEIN 3"/>
    <property type="match status" value="1"/>
</dbReference>
<dbReference type="InterPro" id="IPR029045">
    <property type="entry name" value="ClpP/crotonase-like_dom_sf"/>
</dbReference>
<evidence type="ECO:0000313" key="3">
    <source>
        <dbReference type="Proteomes" id="UP000030111"/>
    </source>
</evidence>
<dbReference type="Pfam" id="PF03572">
    <property type="entry name" value="Peptidase_S41"/>
    <property type="match status" value="1"/>
</dbReference>
<dbReference type="Gene3D" id="3.90.226.10">
    <property type="entry name" value="2-enoyl-CoA Hydratase, Chain A, domain 1"/>
    <property type="match status" value="1"/>
</dbReference>
<organism evidence="2 3">
    <name type="scientific">Flavobacterium subsaxonicum WB 4.1-42 = DSM 21790</name>
    <dbReference type="NCBI Taxonomy" id="1121898"/>
    <lineage>
        <taxon>Bacteria</taxon>
        <taxon>Pseudomonadati</taxon>
        <taxon>Bacteroidota</taxon>
        <taxon>Flavobacteriia</taxon>
        <taxon>Flavobacteriales</taxon>
        <taxon>Flavobacteriaceae</taxon>
        <taxon>Flavobacterium</taxon>
    </lineage>
</organism>
<dbReference type="Gene3D" id="3.30.750.44">
    <property type="match status" value="1"/>
</dbReference>
<dbReference type="EMBL" id="JRLY01000001">
    <property type="protein sequence ID" value="KGO94704.1"/>
    <property type="molecule type" value="Genomic_DNA"/>
</dbReference>
<sequence>MACIALLCSSNVRAQNIYKEDFLEFWEDYNANYAYFEGSGIDWNKAKEIYLPAIDTIKNNYQFTCLLEQVVNEFHNGHISLNTNYTTSNRIIPSGADVFAEKKGDLYYITDVRIASKAEKSGLKPGMEIVLFNGKPIDIQLQKFLPKSAISYTPVMYEYALNMLLAGTYDKKREFTIKENGALKTIYPDDFEVSATTDLLEYKILDGNIGYIKINNTLGDNNLITAFDKAFDILMQTKGIILDLTETPGGGNTTVARGIMGRFTDKELPYQKHVINEKEFGTVRSWVEYVTPRKTTYKNKVVIMVGHWTGSMGEGMAIGFDAMKRAKITGTKMAGLIGAIHTFSMKNIKIGYQIPIEKMYHVNGTPREDYLPQYFTKNSTETFTKALELIK</sequence>
<dbReference type="eggNOG" id="COG0793">
    <property type="taxonomic scope" value="Bacteria"/>
</dbReference>
<dbReference type="SUPFAM" id="SSF52096">
    <property type="entry name" value="ClpP/crotonase"/>
    <property type="match status" value="1"/>
</dbReference>
<keyword evidence="3" id="KW-1185">Reference proteome</keyword>
<evidence type="ECO:0000259" key="1">
    <source>
        <dbReference type="SMART" id="SM00245"/>
    </source>
</evidence>
<accession>A0A0A2MQX3</accession>
<dbReference type="InterPro" id="IPR028204">
    <property type="entry name" value="Tricorn_C1"/>
</dbReference>
<dbReference type="STRING" id="1121898.GCA_000422725_00655"/>
<name>A0A0A2MQX3_9FLAO</name>
<gene>
    <name evidence="2" type="ORF">Q766_00910</name>
</gene>
<dbReference type="Proteomes" id="UP000030111">
    <property type="component" value="Unassembled WGS sequence"/>
</dbReference>
<comment type="caution">
    <text evidence="2">The sequence shown here is derived from an EMBL/GenBank/DDBJ whole genome shotgun (WGS) entry which is preliminary data.</text>
</comment>
<feature type="domain" description="Tail specific protease" evidence="1">
    <location>
        <begin position="170"/>
        <end position="377"/>
    </location>
</feature>
<dbReference type="SMART" id="SM00245">
    <property type="entry name" value="TSPc"/>
    <property type="match status" value="1"/>
</dbReference>
<dbReference type="Pfam" id="PF14684">
    <property type="entry name" value="Tricorn_C1"/>
    <property type="match status" value="1"/>
</dbReference>
<reference evidence="2 3" key="1">
    <citation type="submission" date="2013-09" db="EMBL/GenBank/DDBJ databases">
        <authorList>
            <person name="Zeng Z."/>
            <person name="Chen C."/>
        </authorList>
    </citation>
    <scope>NUCLEOTIDE SEQUENCE [LARGE SCALE GENOMIC DNA]</scope>
    <source>
        <strain evidence="2 3">WB 4.1-42</strain>
    </source>
</reference>
<dbReference type="InterPro" id="IPR005151">
    <property type="entry name" value="Tail-specific_protease"/>
</dbReference>
<proteinExistence type="predicted"/>
<dbReference type="GO" id="GO:0006508">
    <property type="term" value="P:proteolysis"/>
    <property type="evidence" value="ECO:0007669"/>
    <property type="project" value="InterPro"/>
</dbReference>
<protein>
    <submittedName>
        <fullName evidence="2">Peptidase</fullName>
    </submittedName>
</protein>
<dbReference type="AlphaFoldDB" id="A0A0A2MQX3"/>
<evidence type="ECO:0000313" key="2">
    <source>
        <dbReference type="EMBL" id="KGO94704.1"/>
    </source>
</evidence>
<dbReference type="GO" id="GO:0008236">
    <property type="term" value="F:serine-type peptidase activity"/>
    <property type="evidence" value="ECO:0007669"/>
    <property type="project" value="InterPro"/>
</dbReference>